<reference evidence="1" key="1">
    <citation type="journal article" date="2020" name="Nature">
        <title>Giant virus diversity and host interactions through global metagenomics.</title>
        <authorList>
            <person name="Schulz F."/>
            <person name="Roux S."/>
            <person name="Paez-Espino D."/>
            <person name="Jungbluth S."/>
            <person name="Walsh D.A."/>
            <person name="Denef V.J."/>
            <person name="McMahon K.D."/>
            <person name="Konstantinidis K.T."/>
            <person name="Eloe-Fadrosh E.A."/>
            <person name="Kyrpides N.C."/>
            <person name="Woyke T."/>
        </authorList>
    </citation>
    <scope>NUCLEOTIDE SEQUENCE</scope>
    <source>
        <strain evidence="1">GVMAG-M-3300023184-161</strain>
    </source>
</reference>
<dbReference type="EMBL" id="MN739997">
    <property type="protein sequence ID" value="QHT82182.1"/>
    <property type="molecule type" value="Genomic_DNA"/>
</dbReference>
<evidence type="ECO:0000313" key="1">
    <source>
        <dbReference type="EMBL" id="QHT82182.1"/>
    </source>
</evidence>
<proteinExistence type="predicted"/>
<organism evidence="1">
    <name type="scientific">viral metagenome</name>
    <dbReference type="NCBI Taxonomy" id="1070528"/>
    <lineage>
        <taxon>unclassified sequences</taxon>
        <taxon>metagenomes</taxon>
        <taxon>organismal metagenomes</taxon>
    </lineage>
</organism>
<dbReference type="AlphaFoldDB" id="A0A6C0HNF3"/>
<sequence length="259" mass="29993">MNRYRTLANEKPTDFNNYYSRKNGFVEYKYALNHCPCVNNNKKDVNFTMTNSIYYTGKKNIINYKSYDTLISLSKTSALLTPSCNDCSDTPLTLLDGANSSINYDDLYEHEMCEKKTKPTCDYCSCRKCKKTLIINICHEQTGKLFPYGKFNNATKNPNIQMHSLQNVGSCDSKFNCNPVVTKCCINLLEKPVARDKKITYIENIEQQCNPNYDVLPEYMQDNEYTEEKIKIDDNNKNKELSKNYIEIYSRVGNNKSII</sequence>
<accession>A0A6C0HNF3</accession>
<name>A0A6C0HNF3_9ZZZZ</name>
<protein>
    <submittedName>
        <fullName evidence="1">Uncharacterized protein</fullName>
    </submittedName>
</protein>